<dbReference type="Gene3D" id="1.20.1740.10">
    <property type="entry name" value="Amino acid/polyamine transporter I"/>
    <property type="match status" value="1"/>
</dbReference>
<feature type="transmembrane region" description="Helical" evidence="6">
    <location>
        <begin position="77"/>
        <end position="98"/>
    </location>
</feature>
<dbReference type="PANTHER" id="PTHR43243">
    <property type="entry name" value="INNER MEMBRANE TRANSPORTER YGJI-RELATED"/>
    <property type="match status" value="1"/>
</dbReference>
<keyword evidence="4 6" id="KW-1133">Transmembrane helix</keyword>
<feature type="transmembrane region" description="Helical" evidence="6">
    <location>
        <begin position="44"/>
        <end position="65"/>
    </location>
</feature>
<dbReference type="InterPro" id="IPR029485">
    <property type="entry name" value="CAT_C"/>
</dbReference>
<comment type="similarity">
    <text evidence="2">Belongs to the amino acid-polyamine-organocation (APC) superfamily. Cationic amino acid transporter (CAT) (TC 2.A.3.3) family.</text>
</comment>
<dbReference type="GO" id="GO:0016020">
    <property type="term" value="C:membrane"/>
    <property type="evidence" value="ECO:0007669"/>
    <property type="project" value="UniProtKB-SubCell"/>
</dbReference>
<feature type="transmembrane region" description="Helical" evidence="6">
    <location>
        <begin position="276"/>
        <end position="300"/>
    </location>
</feature>
<feature type="domain" description="Cationic amino acid transporter C-terminal" evidence="7">
    <location>
        <begin position="497"/>
        <end position="547"/>
    </location>
</feature>
<sequence length="574" mass="61187">MADSRGGLTWWSGFLKAALRAKVISPKQGNELKTIGEGELERKLGLWDLILLGIGASIGAGIFVITGAVAQDTGPGVVLSFVFAGAACILNALCYAELSSRFPAVVGGAYLYTYFTFNELTAFLVFVHLMLDYHIGAASIIRSLASYIVTLLKLIPAFSFIPTFFGPGGHELLGGWLSINFLAPILLILLTFVLCQGVRESAIINGVMTVTKIVIVLLVIAAGSFEVDVSNWSPFAPFGLPPIIQGATVVFFAFVGFDAVANSAEESKSPQRDLPTAIIASVLCCAGLYLGVCLVITGMVPYYELDSSAPLASAFIKKGLTFITILIGVGAVAGLTTTVLVGLYVQSRLYLGLGRDGLLPTIFSKVNPQHHTPVTAQIWVGAVAGVMATLIDVSHLSHILSVGALTGYSVVCACVVVLRTLPEEQWQSASRYRGSKDAKRTQGAIAFILVTAVLGFSIGLCYRLGAHPAYGLGLLSLELLFAVPMYTHQEYYEPSGFSCPAVPTLPLISILVNMFLFAQLHWEAWVRFVVVSALAVIFYGVYGQFNSRIETRNASVGISAVDEGSLPSLFSKEA</sequence>
<feature type="transmembrane region" description="Helical" evidence="6">
    <location>
        <begin position="524"/>
        <end position="542"/>
    </location>
</feature>
<feature type="transmembrane region" description="Helical" evidence="6">
    <location>
        <begin position="202"/>
        <end position="223"/>
    </location>
</feature>
<evidence type="ECO:0000256" key="3">
    <source>
        <dbReference type="ARBA" id="ARBA00022692"/>
    </source>
</evidence>
<evidence type="ECO:0000313" key="8">
    <source>
        <dbReference type="EMBL" id="KAL3683177.1"/>
    </source>
</evidence>
<comment type="subcellular location">
    <subcellularLocation>
        <location evidence="1">Membrane</location>
        <topology evidence="1">Multi-pass membrane protein</topology>
    </subcellularLocation>
</comment>
<dbReference type="AlphaFoldDB" id="A0ABD3GVA2"/>
<evidence type="ECO:0000256" key="6">
    <source>
        <dbReference type="SAM" id="Phobius"/>
    </source>
</evidence>
<name>A0ABD3GVA2_9MARC</name>
<dbReference type="Proteomes" id="UP001633002">
    <property type="component" value="Unassembled WGS sequence"/>
</dbReference>
<feature type="transmembrane region" description="Helical" evidence="6">
    <location>
        <begin position="443"/>
        <end position="462"/>
    </location>
</feature>
<feature type="transmembrane region" description="Helical" evidence="6">
    <location>
        <begin position="243"/>
        <end position="264"/>
    </location>
</feature>
<reference evidence="8 9" key="1">
    <citation type="submission" date="2024-09" db="EMBL/GenBank/DDBJ databases">
        <title>Chromosome-scale assembly of Riccia sorocarpa.</title>
        <authorList>
            <person name="Paukszto L."/>
        </authorList>
    </citation>
    <scope>NUCLEOTIDE SEQUENCE [LARGE SCALE GENOMIC DNA]</scope>
    <source>
        <strain evidence="8">LP-2024</strain>
        <tissue evidence="8">Aerial parts of the thallus</tissue>
    </source>
</reference>
<dbReference type="PANTHER" id="PTHR43243:SF45">
    <property type="entry name" value="CATIONIC AMINO ACID TRANSPORTER 9, CHLOROPLASTIC"/>
    <property type="match status" value="1"/>
</dbReference>
<evidence type="ECO:0000256" key="5">
    <source>
        <dbReference type="ARBA" id="ARBA00023136"/>
    </source>
</evidence>
<feature type="transmembrane region" description="Helical" evidence="6">
    <location>
        <begin position="143"/>
        <end position="161"/>
    </location>
</feature>
<keyword evidence="3 6" id="KW-0812">Transmembrane</keyword>
<dbReference type="InterPro" id="IPR002293">
    <property type="entry name" value="AA/rel_permease1"/>
</dbReference>
<feature type="transmembrane region" description="Helical" evidence="6">
    <location>
        <begin position="374"/>
        <end position="393"/>
    </location>
</feature>
<protein>
    <recommendedName>
        <fullName evidence="7">Cationic amino acid transporter C-terminal domain-containing protein</fullName>
    </recommendedName>
</protein>
<evidence type="ECO:0000256" key="1">
    <source>
        <dbReference type="ARBA" id="ARBA00004141"/>
    </source>
</evidence>
<dbReference type="EMBL" id="JBJQOH010000006">
    <property type="protein sequence ID" value="KAL3683177.1"/>
    <property type="molecule type" value="Genomic_DNA"/>
</dbReference>
<evidence type="ECO:0000256" key="2">
    <source>
        <dbReference type="ARBA" id="ARBA00008572"/>
    </source>
</evidence>
<feature type="transmembrane region" description="Helical" evidence="6">
    <location>
        <begin position="110"/>
        <end position="131"/>
    </location>
</feature>
<feature type="transmembrane region" description="Helical" evidence="6">
    <location>
        <begin position="173"/>
        <end position="195"/>
    </location>
</feature>
<accession>A0ABD3GVA2</accession>
<feature type="transmembrane region" description="Helical" evidence="6">
    <location>
        <begin position="399"/>
        <end position="422"/>
    </location>
</feature>
<comment type="caution">
    <text evidence="8">The sequence shown here is derived from an EMBL/GenBank/DDBJ whole genome shotgun (WGS) entry which is preliminary data.</text>
</comment>
<organism evidence="8 9">
    <name type="scientific">Riccia sorocarpa</name>
    <dbReference type="NCBI Taxonomy" id="122646"/>
    <lineage>
        <taxon>Eukaryota</taxon>
        <taxon>Viridiplantae</taxon>
        <taxon>Streptophyta</taxon>
        <taxon>Embryophyta</taxon>
        <taxon>Marchantiophyta</taxon>
        <taxon>Marchantiopsida</taxon>
        <taxon>Marchantiidae</taxon>
        <taxon>Marchantiales</taxon>
        <taxon>Ricciaceae</taxon>
        <taxon>Riccia</taxon>
    </lineage>
</organism>
<evidence type="ECO:0000256" key="4">
    <source>
        <dbReference type="ARBA" id="ARBA00022989"/>
    </source>
</evidence>
<evidence type="ECO:0000313" key="9">
    <source>
        <dbReference type="Proteomes" id="UP001633002"/>
    </source>
</evidence>
<dbReference type="Pfam" id="PF13906">
    <property type="entry name" value="AA_permease_C"/>
    <property type="match status" value="1"/>
</dbReference>
<dbReference type="Pfam" id="PF13520">
    <property type="entry name" value="AA_permease_2"/>
    <property type="match status" value="1"/>
</dbReference>
<proteinExistence type="inferred from homology"/>
<keyword evidence="9" id="KW-1185">Reference proteome</keyword>
<evidence type="ECO:0000259" key="7">
    <source>
        <dbReference type="Pfam" id="PF13906"/>
    </source>
</evidence>
<gene>
    <name evidence="8" type="ORF">R1sor_001199</name>
</gene>
<feature type="transmembrane region" description="Helical" evidence="6">
    <location>
        <begin position="320"/>
        <end position="345"/>
    </location>
</feature>
<keyword evidence="5 6" id="KW-0472">Membrane</keyword>